<protein>
    <submittedName>
        <fullName evidence="2">Uncharacterized protein</fullName>
    </submittedName>
</protein>
<dbReference type="Proteomes" id="UP000176834">
    <property type="component" value="Unassembled WGS sequence"/>
</dbReference>
<sequence>MKLIFNKLKHVNKTVFVFIFILIGVNIFLFVDNSKTPSAPVSNAEYVSGDIIFDDMGEKRARLFEMEDRKILSSEPEELNDEQICTNIGYLLASYCGSGGCSLSQPLEEWIDKAQHALRLRGITAYESKDSDIHCSEAVVGRIDNIFETAKKK</sequence>
<keyword evidence="1" id="KW-0812">Transmembrane</keyword>
<gene>
    <name evidence="2" type="ORF">A3B86_02235</name>
</gene>
<evidence type="ECO:0000256" key="1">
    <source>
        <dbReference type="SAM" id="Phobius"/>
    </source>
</evidence>
<evidence type="ECO:0000313" key="2">
    <source>
        <dbReference type="EMBL" id="OGN07635.1"/>
    </source>
</evidence>
<dbReference type="EMBL" id="MGJN01000003">
    <property type="protein sequence ID" value="OGN07635.1"/>
    <property type="molecule type" value="Genomic_DNA"/>
</dbReference>
<comment type="caution">
    <text evidence="2">The sequence shown here is derived from an EMBL/GenBank/DDBJ whole genome shotgun (WGS) entry which is preliminary data.</text>
</comment>
<feature type="transmembrane region" description="Helical" evidence="1">
    <location>
        <begin position="12"/>
        <end position="31"/>
    </location>
</feature>
<keyword evidence="1" id="KW-0472">Membrane</keyword>
<proteinExistence type="predicted"/>
<organism evidence="2 3">
    <name type="scientific">Candidatus Yanofskybacteria bacterium RIFCSPHIGHO2_02_FULL_38_22b</name>
    <dbReference type="NCBI Taxonomy" id="1802673"/>
    <lineage>
        <taxon>Bacteria</taxon>
        <taxon>Candidatus Yanofskyibacteriota</taxon>
    </lineage>
</organism>
<dbReference type="AlphaFoldDB" id="A0A1F8F3B5"/>
<accession>A0A1F8F3B5</accession>
<evidence type="ECO:0000313" key="3">
    <source>
        <dbReference type="Proteomes" id="UP000176834"/>
    </source>
</evidence>
<keyword evidence="1" id="KW-1133">Transmembrane helix</keyword>
<reference evidence="2 3" key="1">
    <citation type="journal article" date="2016" name="Nat. Commun.">
        <title>Thousands of microbial genomes shed light on interconnected biogeochemical processes in an aquifer system.</title>
        <authorList>
            <person name="Anantharaman K."/>
            <person name="Brown C.T."/>
            <person name="Hug L.A."/>
            <person name="Sharon I."/>
            <person name="Castelle C.J."/>
            <person name="Probst A.J."/>
            <person name="Thomas B.C."/>
            <person name="Singh A."/>
            <person name="Wilkins M.J."/>
            <person name="Karaoz U."/>
            <person name="Brodie E.L."/>
            <person name="Williams K.H."/>
            <person name="Hubbard S.S."/>
            <person name="Banfield J.F."/>
        </authorList>
    </citation>
    <scope>NUCLEOTIDE SEQUENCE [LARGE SCALE GENOMIC DNA]</scope>
</reference>
<name>A0A1F8F3B5_9BACT</name>